<dbReference type="EMBL" id="QHKM01000010">
    <property type="protein sequence ID" value="RAK63227.1"/>
    <property type="molecule type" value="Genomic_DNA"/>
</dbReference>
<evidence type="ECO:0000256" key="4">
    <source>
        <dbReference type="ARBA" id="ARBA00022679"/>
    </source>
</evidence>
<dbReference type="InterPro" id="IPR011990">
    <property type="entry name" value="TPR-like_helical_dom_sf"/>
</dbReference>
<dbReference type="GO" id="GO:0005524">
    <property type="term" value="F:ATP binding"/>
    <property type="evidence" value="ECO:0007669"/>
    <property type="project" value="UniProtKB-KW"/>
</dbReference>
<reference evidence="12" key="1">
    <citation type="submission" date="2018-05" db="EMBL/GenBank/DDBJ databases">
        <authorList>
            <person name="Nie L."/>
        </authorList>
    </citation>
    <scope>NUCLEOTIDE SEQUENCE [LARGE SCALE GENOMIC DNA]</scope>
    <source>
        <strain evidence="12">NL</strain>
    </source>
</reference>
<evidence type="ECO:0000256" key="8">
    <source>
        <dbReference type="ARBA" id="ARBA00023012"/>
    </source>
</evidence>
<dbReference type="GO" id="GO:0000155">
    <property type="term" value="F:phosphorelay sensor kinase activity"/>
    <property type="evidence" value="ECO:0007669"/>
    <property type="project" value="InterPro"/>
</dbReference>
<keyword evidence="3" id="KW-0597">Phosphoprotein</keyword>
<keyword evidence="9" id="KW-1133">Transmembrane helix</keyword>
<evidence type="ECO:0000256" key="3">
    <source>
        <dbReference type="ARBA" id="ARBA00022553"/>
    </source>
</evidence>
<evidence type="ECO:0000256" key="6">
    <source>
        <dbReference type="ARBA" id="ARBA00022777"/>
    </source>
</evidence>
<dbReference type="SUPFAM" id="SSF55874">
    <property type="entry name" value="ATPase domain of HSP90 chaperone/DNA topoisomerase II/histidine kinase"/>
    <property type="match status" value="1"/>
</dbReference>
<evidence type="ECO:0000256" key="1">
    <source>
        <dbReference type="ARBA" id="ARBA00000085"/>
    </source>
</evidence>
<evidence type="ECO:0000313" key="12">
    <source>
        <dbReference type="Proteomes" id="UP000248553"/>
    </source>
</evidence>
<keyword evidence="8" id="KW-0902">Two-component regulatory system</keyword>
<dbReference type="SUPFAM" id="SSF48452">
    <property type="entry name" value="TPR-like"/>
    <property type="match status" value="1"/>
</dbReference>
<dbReference type="GO" id="GO:0016020">
    <property type="term" value="C:membrane"/>
    <property type="evidence" value="ECO:0007669"/>
    <property type="project" value="InterPro"/>
</dbReference>
<keyword evidence="5" id="KW-0547">Nucleotide-binding</keyword>
<dbReference type="InterPro" id="IPR003594">
    <property type="entry name" value="HATPase_dom"/>
</dbReference>
<dbReference type="Gene3D" id="1.20.5.1930">
    <property type="match status" value="1"/>
</dbReference>
<feature type="transmembrane region" description="Helical" evidence="9">
    <location>
        <begin position="363"/>
        <end position="383"/>
    </location>
</feature>
<sequence length="592" mass="65941">MIWLFLACLLPGRPGAAQPAPPDSLAHPDFGRWPRRTQLRLADQWPTAARLPVAERLASRPALPTKVRAHLWMTVGRYYFYQEQPSRALSSMLRAQQVLNPAADSALRSEVAAELSYAYTMTNQLDPARRWGEAAARLAGGSARLFQQARAYDMLAMVAGKTHDLRRQRQYLEQVVRICRQQRAWLSLVIGLHNLAEFALAQHDLPLARACLDSMRPAAVRQHPVPVYPSVSATDLTQVCINLTAGRLQLAEGRPAAALRILQPSIADARRVGNKRVECDFLTPAITALSQLGRYREALAYQQRFTKLSSLAFDENARRQAQELDAVYATRQREQQLARQRQHIQQLQARTQAREATLRQRTLLLGAVLLGAVLLLVAVVVWLRARHLLATATATLNMRQRLAADLHDEVGTLLTRVSLQAELLGAEQPAHSPAVERLLTNSRTAARTMRDVVWGLDPQADNTTSLLDRMRDFLQQSTAPTGLEAELLTEGWPDDEVLPQLLRQQVYLVFREAVTNAVKHARGASYVRARLRREPGQLQLTIDDDGQPAVRPATDGLGLRSILRRAESLGGRLTAGPRPEGGFRVQLEVPLG</sequence>
<accession>A0A328B8G1</accession>
<evidence type="ECO:0000256" key="2">
    <source>
        <dbReference type="ARBA" id="ARBA00012438"/>
    </source>
</evidence>
<evidence type="ECO:0000256" key="5">
    <source>
        <dbReference type="ARBA" id="ARBA00022741"/>
    </source>
</evidence>
<comment type="caution">
    <text evidence="11">The sequence shown here is derived from an EMBL/GenBank/DDBJ whole genome shotgun (WGS) entry which is preliminary data.</text>
</comment>
<dbReference type="AlphaFoldDB" id="A0A328B8G1"/>
<gene>
    <name evidence="11" type="ORF">DLM85_21820</name>
</gene>
<dbReference type="PANTHER" id="PTHR24421">
    <property type="entry name" value="NITRATE/NITRITE SENSOR PROTEIN NARX-RELATED"/>
    <property type="match status" value="1"/>
</dbReference>
<keyword evidence="6" id="KW-0418">Kinase</keyword>
<keyword evidence="7" id="KW-0067">ATP-binding</keyword>
<dbReference type="InterPro" id="IPR050482">
    <property type="entry name" value="Sensor_HK_TwoCompSys"/>
</dbReference>
<keyword evidence="4" id="KW-0808">Transferase</keyword>
<dbReference type="Gene3D" id="3.30.565.10">
    <property type="entry name" value="Histidine kinase-like ATPase, C-terminal domain"/>
    <property type="match status" value="1"/>
</dbReference>
<proteinExistence type="predicted"/>
<organism evidence="11 12">
    <name type="scientific">Hymenobacter edaphi</name>
    <dbReference type="NCBI Taxonomy" id="2211146"/>
    <lineage>
        <taxon>Bacteria</taxon>
        <taxon>Pseudomonadati</taxon>
        <taxon>Bacteroidota</taxon>
        <taxon>Cytophagia</taxon>
        <taxon>Cytophagales</taxon>
        <taxon>Hymenobacteraceae</taxon>
        <taxon>Hymenobacter</taxon>
    </lineage>
</organism>
<protein>
    <recommendedName>
        <fullName evidence="2">histidine kinase</fullName>
        <ecNumber evidence="2">2.7.13.3</ecNumber>
    </recommendedName>
</protein>
<dbReference type="Proteomes" id="UP000248553">
    <property type="component" value="Unassembled WGS sequence"/>
</dbReference>
<evidence type="ECO:0000256" key="9">
    <source>
        <dbReference type="SAM" id="Phobius"/>
    </source>
</evidence>
<feature type="domain" description="Histidine kinase/HSP90-like ATPase" evidence="10">
    <location>
        <begin position="501"/>
        <end position="591"/>
    </location>
</feature>
<dbReference type="InterPro" id="IPR036890">
    <property type="entry name" value="HATPase_C_sf"/>
</dbReference>
<keyword evidence="12" id="KW-1185">Reference proteome</keyword>
<evidence type="ECO:0000313" key="11">
    <source>
        <dbReference type="EMBL" id="RAK63227.1"/>
    </source>
</evidence>
<dbReference type="PANTHER" id="PTHR24421:SF10">
    <property type="entry name" value="NITRATE_NITRITE SENSOR PROTEIN NARQ"/>
    <property type="match status" value="1"/>
</dbReference>
<dbReference type="Pfam" id="PF07730">
    <property type="entry name" value="HisKA_3"/>
    <property type="match status" value="1"/>
</dbReference>
<dbReference type="Gene3D" id="1.25.40.10">
    <property type="entry name" value="Tetratricopeptide repeat domain"/>
    <property type="match status" value="1"/>
</dbReference>
<keyword evidence="9" id="KW-0472">Membrane</keyword>
<dbReference type="GO" id="GO:0046983">
    <property type="term" value="F:protein dimerization activity"/>
    <property type="evidence" value="ECO:0007669"/>
    <property type="project" value="InterPro"/>
</dbReference>
<dbReference type="EC" id="2.7.13.3" evidence="2"/>
<dbReference type="Pfam" id="PF02518">
    <property type="entry name" value="HATPase_c"/>
    <property type="match status" value="1"/>
</dbReference>
<evidence type="ECO:0000259" key="10">
    <source>
        <dbReference type="SMART" id="SM00387"/>
    </source>
</evidence>
<comment type="catalytic activity">
    <reaction evidence="1">
        <text>ATP + protein L-histidine = ADP + protein N-phospho-L-histidine.</text>
        <dbReference type="EC" id="2.7.13.3"/>
    </reaction>
</comment>
<keyword evidence="9" id="KW-0812">Transmembrane</keyword>
<dbReference type="InterPro" id="IPR011712">
    <property type="entry name" value="Sig_transdc_His_kin_sub3_dim/P"/>
</dbReference>
<evidence type="ECO:0000256" key="7">
    <source>
        <dbReference type="ARBA" id="ARBA00022840"/>
    </source>
</evidence>
<name>A0A328B8G1_9BACT</name>
<dbReference type="SMART" id="SM00387">
    <property type="entry name" value="HATPase_c"/>
    <property type="match status" value="1"/>
</dbReference>
<dbReference type="CDD" id="cd16917">
    <property type="entry name" value="HATPase_UhpB-NarQ-NarX-like"/>
    <property type="match status" value="1"/>
</dbReference>